<sequence>MSGYDLSMDMEALRTLADDLDAICAELSEADDVSEVAAHATGHDALADRVRDFADKWRVKREDMLGDVTKLRDAVMTIAENFTQVDADLAKALEEKVAG</sequence>
<keyword evidence="2" id="KW-1185">Reference proteome</keyword>
<protein>
    <recommendedName>
        <fullName evidence="3">WXG100 family type VII secretion target</fullName>
    </recommendedName>
</protein>
<evidence type="ECO:0000313" key="1">
    <source>
        <dbReference type="EMBL" id="BDZ41251.1"/>
    </source>
</evidence>
<name>A0ABM8FZV2_9CELL</name>
<accession>A0ABM8FZV2</accession>
<dbReference type="Proteomes" id="UP001321475">
    <property type="component" value="Chromosome"/>
</dbReference>
<gene>
    <name evidence="1" type="ORF">GCM10025865_05500</name>
</gene>
<evidence type="ECO:0008006" key="3">
    <source>
        <dbReference type="Google" id="ProtNLM"/>
    </source>
</evidence>
<dbReference type="RefSeq" id="WP_286218453.1">
    <property type="nucleotide sequence ID" value="NZ_AP027729.1"/>
</dbReference>
<dbReference type="EMBL" id="AP027729">
    <property type="protein sequence ID" value="BDZ41251.1"/>
    <property type="molecule type" value="Genomic_DNA"/>
</dbReference>
<organism evidence="1 2">
    <name type="scientific">Paraoerskovia sediminicola</name>
    <dbReference type="NCBI Taxonomy" id="1138587"/>
    <lineage>
        <taxon>Bacteria</taxon>
        <taxon>Bacillati</taxon>
        <taxon>Actinomycetota</taxon>
        <taxon>Actinomycetes</taxon>
        <taxon>Micrococcales</taxon>
        <taxon>Cellulomonadaceae</taxon>
        <taxon>Paraoerskovia</taxon>
    </lineage>
</organism>
<proteinExistence type="predicted"/>
<evidence type="ECO:0000313" key="2">
    <source>
        <dbReference type="Proteomes" id="UP001321475"/>
    </source>
</evidence>
<reference evidence="2" key="1">
    <citation type="journal article" date="2019" name="Int. J. Syst. Evol. Microbiol.">
        <title>The Global Catalogue of Microorganisms (GCM) 10K type strain sequencing project: providing services to taxonomists for standard genome sequencing and annotation.</title>
        <authorList>
            <consortium name="The Broad Institute Genomics Platform"/>
            <consortium name="The Broad Institute Genome Sequencing Center for Infectious Disease"/>
            <person name="Wu L."/>
            <person name="Ma J."/>
        </authorList>
    </citation>
    <scope>NUCLEOTIDE SEQUENCE [LARGE SCALE GENOMIC DNA]</scope>
    <source>
        <strain evidence="2">NBRC 108565</strain>
    </source>
</reference>